<dbReference type="EMBL" id="JANPWB010000008">
    <property type="protein sequence ID" value="KAJ1161973.1"/>
    <property type="molecule type" value="Genomic_DNA"/>
</dbReference>
<gene>
    <name evidence="1" type="ORF">NDU88_002453</name>
</gene>
<sequence>MRGRRAGTRVFPAWMRTMLDNCLLGGTDGVKNWDIEEKYNEHNNAWSDVSGPNGIRKGDWVKIKVKVGERCVVMGNVECRVLVCAVFLVKAVARLAGEGKAERCCTSLNKPYSTQIYAV</sequence>
<proteinExistence type="predicted"/>
<keyword evidence="2" id="KW-1185">Reference proteome</keyword>
<dbReference type="Proteomes" id="UP001066276">
    <property type="component" value="Chromosome 4_2"/>
</dbReference>
<comment type="caution">
    <text evidence="1">The sequence shown here is derived from an EMBL/GenBank/DDBJ whole genome shotgun (WGS) entry which is preliminary data.</text>
</comment>
<protein>
    <submittedName>
        <fullName evidence="1">Uncharacterized protein</fullName>
    </submittedName>
</protein>
<evidence type="ECO:0000313" key="2">
    <source>
        <dbReference type="Proteomes" id="UP001066276"/>
    </source>
</evidence>
<dbReference type="AlphaFoldDB" id="A0AAV7SFB0"/>
<name>A0AAV7SFB0_PLEWA</name>
<organism evidence="1 2">
    <name type="scientific">Pleurodeles waltl</name>
    <name type="common">Iberian ribbed newt</name>
    <dbReference type="NCBI Taxonomy" id="8319"/>
    <lineage>
        <taxon>Eukaryota</taxon>
        <taxon>Metazoa</taxon>
        <taxon>Chordata</taxon>
        <taxon>Craniata</taxon>
        <taxon>Vertebrata</taxon>
        <taxon>Euteleostomi</taxon>
        <taxon>Amphibia</taxon>
        <taxon>Batrachia</taxon>
        <taxon>Caudata</taxon>
        <taxon>Salamandroidea</taxon>
        <taxon>Salamandridae</taxon>
        <taxon>Pleurodelinae</taxon>
        <taxon>Pleurodeles</taxon>
    </lineage>
</organism>
<evidence type="ECO:0000313" key="1">
    <source>
        <dbReference type="EMBL" id="KAJ1161973.1"/>
    </source>
</evidence>
<reference evidence="1" key="1">
    <citation type="journal article" date="2022" name="bioRxiv">
        <title>Sequencing and chromosome-scale assembly of the giantPleurodeles waltlgenome.</title>
        <authorList>
            <person name="Brown T."/>
            <person name="Elewa A."/>
            <person name="Iarovenko S."/>
            <person name="Subramanian E."/>
            <person name="Araus A.J."/>
            <person name="Petzold A."/>
            <person name="Susuki M."/>
            <person name="Suzuki K.-i.T."/>
            <person name="Hayashi T."/>
            <person name="Toyoda A."/>
            <person name="Oliveira C."/>
            <person name="Osipova E."/>
            <person name="Leigh N.D."/>
            <person name="Simon A."/>
            <person name="Yun M.H."/>
        </authorList>
    </citation>
    <scope>NUCLEOTIDE SEQUENCE</scope>
    <source>
        <strain evidence="1">20211129_DDA</strain>
        <tissue evidence="1">Liver</tissue>
    </source>
</reference>
<accession>A0AAV7SFB0</accession>